<dbReference type="GO" id="GO:0016042">
    <property type="term" value="P:lipid catabolic process"/>
    <property type="evidence" value="ECO:0007669"/>
    <property type="project" value="UniProtKB-KW"/>
</dbReference>
<dbReference type="InterPro" id="IPR035669">
    <property type="entry name" value="SGNH_plant_lipase-like"/>
</dbReference>
<comment type="caution">
    <text evidence="9">The sequence shown here is derived from an EMBL/GenBank/DDBJ whole genome shotgun (WGS) entry which is preliminary data.</text>
</comment>
<dbReference type="InterPro" id="IPR001087">
    <property type="entry name" value="GDSL"/>
</dbReference>
<evidence type="ECO:0000256" key="7">
    <source>
        <dbReference type="ARBA" id="ARBA00023098"/>
    </source>
</evidence>
<keyword evidence="10" id="KW-1185">Reference proteome</keyword>
<feature type="chain" id="PRO_5041729383" evidence="8">
    <location>
        <begin position="18"/>
        <end position="740"/>
    </location>
</feature>
<dbReference type="FunFam" id="3.40.50.1110:FF:000003">
    <property type="entry name" value="GDSL esterase/lipase APG"/>
    <property type="match status" value="2"/>
</dbReference>
<dbReference type="GO" id="GO:0005576">
    <property type="term" value="C:extracellular region"/>
    <property type="evidence" value="ECO:0007669"/>
    <property type="project" value="UniProtKB-SubCell"/>
</dbReference>
<reference evidence="9" key="1">
    <citation type="submission" date="2022-12" db="EMBL/GenBank/DDBJ databases">
        <title>Draft genome assemblies for two species of Escallonia (Escalloniales).</title>
        <authorList>
            <person name="Chanderbali A."/>
            <person name="Dervinis C."/>
            <person name="Anghel I."/>
            <person name="Soltis D."/>
            <person name="Soltis P."/>
            <person name="Zapata F."/>
        </authorList>
    </citation>
    <scope>NUCLEOTIDE SEQUENCE</scope>
    <source>
        <strain evidence="9">UCBG92.1500</strain>
        <tissue evidence="9">Leaf</tissue>
    </source>
</reference>
<feature type="signal peptide" evidence="8">
    <location>
        <begin position="1"/>
        <end position="17"/>
    </location>
</feature>
<keyword evidence="4 8" id="KW-0732">Signal</keyword>
<evidence type="ECO:0000256" key="4">
    <source>
        <dbReference type="ARBA" id="ARBA00022729"/>
    </source>
</evidence>
<dbReference type="AlphaFoldDB" id="A0AA88UQN9"/>
<dbReference type="Gene3D" id="3.40.50.1110">
    <property type="entry name" value="SGNH hydrolase"/>
    <property type="match status" value="2"/>
</dbReference>
<evidence type="ECO:0000256" key="2">
    <source>
        <dbReference type="ARBA" id="ARBA00008668"/>
    </source>
</evidence>
<dbReference type="EMBL" id="JAVXUO010000187">
    <property type="protein sequence ID" value="KAK2994575.1"/>
    <property type="molecule type" value="Genomic_DNA"/>
</dbReference>
<evidence type="ECO:0000313" key="10">
    <source>
        <dbReference type="Proteomes" id="UP001187471"/>
    </source>
</evidence>
<dbReference type="PANTHER" id="PTHR45650:SF3">
    <property type="entry name" value="OS01G0748500 PROTEIN"/>
    <property type="match status" value="1"/>
</dbReference>
<sequence>MVSVLFHLLELQTLVLAEPQVPCYFIFGDSLVDNGNNNALTTLAKVNFPPYGIDFVNGPTGRFSNGRTTADILGELLGFDNFIPPFATARGQDILRGVNYASGAAGIRAETGQQVGGRISLDTQLLNHGITISKLVAVQRNLAFTKDYLSKCIYTVGMGYNDILNNYYSPRYYPTSRLFTPDQYAAVLIQQYSKQLKTLYKYGARKVAVFGIGQLGCTPAALAMYGTNGSACVQMINDAVQVFNNRLKPLVDYFNNKLNGAKFTYINITSITAGDPSAAGELLGFDNFIPPFATARGQDILRGLNYASGAAGIRAETGQQVVNNVCSCGGRISLDIQLLNNYFLPQYYPTSRLFTPDQYAAILHANTNPSASSFTICSCSMACSIKPWLMVSVLLYFLELQILVRGEPQVPCYFIFGDSLVDNGNNNALTTLAKVNFPPYGIDFINGPTGRFSNGRTTADILGEHLGFDNFIPPFATARGQDILRGVNYASGAAGIRAETGEQVGGRISLDTQLFNHGITILRLAALQRDLAFTKDYLSKCIYTVGMGDNDYLNNYYSPQYYPTSRRFTPDQYAAVLIQQYSKQLKTLYNYGARKVAVFGIGQLGCTPAELAMYGTNGSACVQMINDAVQLFNNRLKPLVENFNDNLSGAKFTYINITSITAGDPSSAGITFVNTPCCNVSTTTGLCIENQAPCSNRNKYVFWDAFHPTEIINLIVSGRAFRALSPSDAYPYDIRTLAQL</sequence>
<dbReference type="Proteomes" id="UP001187471">
    <property type="component" value="Unassembled WGS sequence"/>
</dbReference>
<keyword evidence="3" id="KW-0964">Secreted</keyword>
<gene>
    <name evidence="9" type="ORF">RJ640_012742</name>
</gene>
<comment type="subcellular location">
    <subcellularLocation>
        <location evidence="1">Secreted</location>
    </subcellularLocation>
</comment>
<dbReference type="CDD" id="cd01837">
    <property type="entry name" value="SGNH_plant_lipase_like"/>
    <property type="match status" value="2"/>
</dbReference>
<keyword evidence="5" id="KW-0378">Hydrolase</keyword>
<protein>
    <submittedName>
        <fullName evidence="9">Uncharacterized protein</fullName>
    </submittedName>
</protein>
<dbReference type="Pfam" id="PF00657">
    <property type="entry name" value="Lipase_GDSL"/>
    <property type="match status" value="2"/>
</dbReference>
<proteinExistence type="inferred from homology"/>
<evidence type="ECO:0000256" key="3">
    <source>
        <dbReference type="ARBA" id="ARBA00022525"/>
    </source>
</evidence>
<evidence type="ECO:0000256" key="6">
    <source>
        <dbReference type="ARBA" id="ARBA00022963"/>
    </source>
</evidence>
<dbReference type="PANTHER" id="PTHR45650">
    <property type="entry name" value="GDSL-LIKE LIPASE/ACYLHYDROLASE-RELATED"/>
    <property type="match status" value="1"/>
</dbReference>
<evidence type="ECO:0000313" key="9">
    <source>
        <dbReference type="EMBL" id="KAK2994575.1"/>
    </source>
</evidence>
<organism evidence="9 10">
    <name type="scientific">Escallonia rubra</name>
    <dbReference type="NCBI Taxonomy" id="112253"/>
    <lineage>
        <taxon>Eukaryota</taxon>
        <taxon>Viridiplantae</taxon>
        <taxon>Streptophyta</taxon>
        <taxon>Embryophyta</taxon>
        <taxon>Tracheophyta</taxon>
        <taxon>Spermatophyta</taxon>
        <taxon>Magnoliopsida</taxon>
        <taxon>eudicotyledons</taxon>
        <taxon>Gunneridae</taxon>
        <taxon>Pentapetalae</taxon>
        <taxon>asterids</taxon>
        <taxon>campanulids</taxon>
        <taxon>Escalloniales</taxon>
        <taxon>Escalloniaceae</taxon>
        <taxon>Escallonia</taxon>
    </lineage>
</organism>
<evidence type="ECO:0000256" key="1">
    <source>
        <dbReference type="ARBA" id="ARBA00004613"/>
    </source>
</evidence>
<comment type="similarity">
    <text evidence="2">Belongs to the 'GDSL' lipolytic enzyme family.</text>
</comment>
<keyword evidence="6" id="KW-0442">Lipid degradation</keyword>
<keyword evidence="7" id="KW-0443">Lipid metabolism</keyword>
<dbReference type="InterPro" id="IPR051238">
    <property type="entry name" value="GDSL_esterase/lipase"/>
</dbReference>
<dbReference type="InterPro" id="IPR036514">
    <property type="entry name" value="SGNH_hydro_sf"/>
</dbReference>
<name>A0AA88UQN9_9ASTE</name>
<evidence type="ECO:0000256" key="8">
    <source>
        <dbReference type="SAM" id="SignalP"/>
    </source>
</evidence>
<accession>A0AA88UQN9</accession>
<evidence type="ECO:0000256" key="5">
    <source>
        <dbReference type="ARBA" id="ARBA00022801"/>
    </source>
</evidence>
<dbReference type="GO" id="GO:0016788">
    <property type="term" value="F:hydrolase activity, acting on ester bonds"/>
    <property type="evidence" value="ECO:0007669"/>
    <property type="project" value="InterPro"/>
</dbReference>